<keyword evidence="1" id="KW-0812">Transmembrane</keyword>
<evidence type="ECO:0000313" key="4">
    <source>
        <dbReference type="Proteomes" id="UP000502508"/>
    </source>
</evidence>
<organism evidence="3 4">
    <name type="scientific">Phytohabitans flavus</name>
    <dbReference type="NCBI Taxonomy" id="1076124"/>
    <lineage>
        <taxon>Bacteria</taxon>
        <taxon>Bacillati</taxon>
        <taxon>Actinomycetota</taxon>
        <taxon>Actinomycetes</taxon>
        <taxon>Micromonosporales</taxon>
        <taxon>Micromonosporaceae</taxon>
    </lineage>
</organism>
<reference evidence="3 4" key="1">
    <citation type="submission" date="2020-03" db="EMBL/GenBank/DDBJ databases">
        <title>Whole genome shotgun sequence of Phytohabitans flavus NBRC 107702.</title>
        <authorList>
            <person name="Komaki H."/>
            <person name="Tamura T."/>
        </authorList>
    </citation>
    <scope>NUCLEOTIDE SEQUENCE [LARGE SCALE GENOMIC DNA]</scope>
    <source>
        <strain evidence="3 4">NBRC 107702</strain>
    </source>
</reference>
<sequence length="204" mass="22564">MDAMSVTVRRPDDIDMPDLPSLTWAQGGLRADLSALRAWAEGVADEAIAWYLSEKRLKARWSRRLRAFAIILATLGGAVPVVALASRHPEYGNWGYLLLALAAGCVGYDRFFGYSSAWLRYIATATLIQGDLADFRVGWAQELAVIGDREPTVDELRELIGRAREFVARVNEAVRVETDAWRSEFDSRLGELEVGLQGRPPVGG</sequence>
<feature type="transmembrane region" description="Helical" evidence="1">
    <location>
        <begin position="65"/>
        <end position="85"/>
    </location>
</feature>
<evidence type="ECO:0000313" key="3">
    <source>
        <dbReference type="EMBL" id="BCB77111.1"/>
    </source>
</evidence>
<proteinExistence type="predicted"/>
<keyword evidence="1" id="KW-0472">Membrane</keyword>
<accession>A0A6F8XTN8</accession>
<gene>
    <name evidence="3" type="ORF">Pflav_035210</name>
</gene>
<keyword evidence="4" id="KW-1185">Reference proteome</keyword>
<name>A0A6F8XTN8_9ACTN</name>
<evidence type="ECO:0000256" key="1">
    <source>
        <dbReference type="SAM" id="Phobius"/>
    </source>
</evidence>
<reference evidence="3 4" key="2">
    <citation type="submission" date="2020-03" db="EMBL/GenBank/DDBJ databases">
        <authorList>
            <person name="Ichikawa N."/>
            <person name="Kimura A."/>
            <person name="Kitahashi Y."/>
            <person name="Uohara A."/>
        </authorList>
    </citation>
    <scope>NUCLEOTIDE SEQUENCE [LARGE SCALE GENOMIC DNA]</scope>
    <source>
        <strain evidence="3 4">NBRC 107702</strain>
    </source>
</reference>
<dbReference type="AlphaFoldDB" id="A0A6F8XTN8"/>
<dbReference type="InterPro" id="IPR040688">
    <property type="entry name" value="SLATT_2"/>
</dbReference>
<dbReference type="EMBL" id="AP022870">
    <property type="protein sequence ID" value="BCB77111.1"/>
    <property type="molecule type" value="Genomic_DNA"/>
</dbReference>
<evidence type="ECO:0000259" key="2">
    <source>
        <dbReference type="Pfam" id="PF18183"/>
    </source>
</evidence>
<protein>
    <recommendedName>
        <fullName evidence="2">SMODS and SLOG-associating 2TM effector domain-containing protein</fullName>
    </recommendedName>
</protein>
<keyword evidence="1" id="KW-1133">Transmembrane helix</keyword>
<dbReference type="NCBIfam" id="NF033633">
    <property type="entry name" value="SLATT_2"/>
    <property type="match status" value="1"/>
</dbReference>
<feature type="domain" description="SMODS and SLOG-associating 2TM effector" evidence="2">
    <location>
        <begin position="19"/>
        <end position="193"/>
    </location>
</feature>
<dbReference type="Pfam" id="PF18183">
    <property type="entry name" value="SLATT_2"/>
    <property type="match status" value="1"/>
</dbReference>
<feature type="transmembrane region" description="Helical" evidence="1">
    <location>
        <begin position="91"/>
        <end position="111"/>
    </location>
</feature>
<dbReference type="Proteomes" id="UP000502508">
    <property type="component" value="Chromosome"/>
</dbReference>
<dbReference type="NCBIfam" id="NF033634">
    <property type="entry name" value="SLATT_1"/>
    <property type="match status" value="1"/>
</dbReference>
<dbReference type="KEGG" id="pfla:Pflav_035210"/>